<dbReference type="AlphaFoldDB" id="A0A2P8EYJ5"/>
<evidence type="ECO:0000313" key="2">
    <source>
        <dbReference type="EMBL" id="PSL14531.1"/>
    </source>
</evidence>
<dbReference type="OrthoDB" id="7701610at2"/>
<reference evidence="2 3" key="1">
    <citation type="submission" date="2018-03" db="EMBL/GenBank/DDBJ databases">
        <title>Genomic Encyclopedia of Archaeal and Bacterial Type Strains, Phase II (KMG-II): from individual species to whole genera.</title>
        <authorList>
            <person name="Goeker M."/>
        </authorList>
    </citation>
    <scope>NUCLEOTIDE SEQUENCE [LARGE SCALE GENOMIC DNA]</scope>
    <source>
        <strain evidence="2 3">DSM 100673</strain>
    </source>
</reference>
<organism evidence="2 3">
    <name type="scientific">Shimia abyssi</name>
    <dbReference type="NCBI Taxonomy" id="1662395"/>
    <lineage>
        <taxon>Bacteria</taxon>
        <taxon>Pseudomonadati</taxon>
        <taxon>Pseudomonadota</taxon>
        <taxon>Alphaproteobacteria</taxon>
        <taxon>Rhodobacterales</taxon>
        <taxon>Roseobacteraceae</taxon>
    </lineage>
</organism>
<dbReference type="EMBL" id="PYGJ01000028">
    <property type="protein sequence ID" value="PSL14531.1"/>
    <property type="molecule type" value="Genomic_DNA"/>
</dbReference>
<keyword evidence="3" id="KW-1185">Reference proteome</keyword>
<dbReference type="Proteomes" id="UP000240418">
    <property type="component" value="Unassembled WGS sequence"/>
</dbReference>
<accession>A0A2P8EYJ5</accession>
<keyword evidence="1" id="KW-0732">Signal</keyword>
<protein>
    <recommendedName>
        <fullName evidence="4">Outer membrane beta-barrel porin/alpha-amylase</fullName>
    </recommendedName>
</protein>
<proteinExistence type="predicted"/>
<sequence length="246" mass="26743">MLGQKMSAVPFTCAMLMLGGAAGAENASNPLAAVNSTDLRVQPTTSDTHDKVDVWIDGAYMITPKLKFKYELHYNSTDITGTDQSGFEKLNLKPLYFPTEGKLGGEWMYKTTVGVELILDLGEASKGTSAGADQIAPLFGAAFTNSATRLTLIPLFQHFVSYNGSTDISQSSARLIAIKPFGDANWLKLDAKIPYDWENNLWPATAEIQVGRNLSKKIALYGDVLIGIGADRPYDYGLGVGLRFNY</sequence>
<evidence type="ECO:0008006" key="4">
    <source>
        <dbReference type="Google" id="ProtNLM"/>
    </source>
</evidence>
<name>A0A2P8EYJ5_9RHOB</name>
<dbReference type="RefSeq" id="WP_106610574.1">
    <property type="nucleotide sequence ID" value="NZ_PYGJ01000028.1"/>
</dbReference>
<feature type="chain" id="PRO_5015126420" description="Outer membrane beta-barrel porin/alpha-amylase" evidence="1">
    <location>
        <begin position="25"/>
        <end position="246"/>
    </location>
</feature>
<gene>
    <name evidence="2" type="ORF">CLV88_1288</name>
</gene>
<evidence type="ECO:0000256" key="1">
    <source>
        <dbReference type="SAM" id="SignalP"/>
    </source>
</evidence>
<comment type="caution">
    <text evidence="2">The sequence shown here is derived from an EMBL/GenBank/DDBJ whole genome shotgun (WGS) entry which is preliminary data.</text>
</comment>
<evidence type="ECO:0000313" key="3">
    <source>
        <dbReference type="Proteomes" id="UP000240418"/>
    </source>
</evidence>
<feature type="signal peptide" evidence="1">
    <location>
        <begin position="1"/>
        <end position="24"/>
    </location>
</feature>